<dbReference type="OrthoDB" id="3257374at2759"/>
<keyword evidence="3" id="KW-1185">Reference proteome</keyword>
<organism evidence="2 3">
    <name type="scientific">Rhizoctonia solani 123E</name>
    <dbReference type="NCBI Taxonomy" id="1423351"/>
    <lineage>
        <taxon>Eukaryota</taxon>
        <taxon>Fungi</taxon>
        <taxon>Dikarya</taxon>
        <taxon>Basidiomycota</taxon>
        <taxon>Agaricomycotina</taxon>
        <taxon>Agaricomycetes</taxon>
        <taxon>Cantharellales</taxon>
        <taxon>Ceratobasidiaceae</taxon>
        <taxon>Rhizoctonia</taxon>
    </lineage>
</organism>
<protein>
    <submittedName>
        <fullName evidence="2">Uncharacterized protein</fullName>
    </submittedName>
</protein>
<sequence>MSQHPQPPYPDIPLGFIHPDSSGNPFLGSPPNPPQGVPLGPLVPLEIVQQALTPLYAIARETSESVKVAVEGVKQLNRRFEAVEAGIKSLSVDADEDGDDEGGPTEQKDGAQRPKKRARTAGGVSKRINKSVNPKPEGTVLHIMKDIVRDEILYQGCDAKKMDELKPSLSNEDDLELKKRIQEGSGEPWRPDFMLPPEHERNKFWAQKKIQESRLPGHFWTREYIIDPVLKELWHTARKSVKKILDPAAQAKSEQQTKAGIRAGRRERLCKNRRRVVEGSDKHPPLVYTTKDGISRTIPGELIIEEATSDVVSCDEEHDVDGIRPDLTVESYREARKPFKVEGIPPFWRHET</sequence>
<feature type="compositionally biased region" description="Acidic residues" evidence="1">
    <location>
        <begin position="93"/>
        <end position="103"/>
    </location>
</feature>
<evidence type="ECO:0000313" key="2">
    <source>
        <dbReference type="EMBL" id="KEP45116.1"/>
    </source>
</evidence>
<feature type="region of interest" description="Disordered" evidence="1">
    <location>
        <begin position="1"/>
        <end position="40"/>
    </location>
</feature>
<dbReference type="Proteomes" id="UP000027456">
    <property type="component" value="Unassembled WGS sequence"/>
</dbReference>
<dbReference type="EMBL" id="AZST01002223">
    <property type="protein sequence ID" value="KEP45116.1"/>
    <property type="molecule type" value="Genomic_DNA"/>
</dbReference>
<proteinExistence type="predicted"/>
<feature type="region of interest" description="Disordered" evidence="1">
    <location>
        <begin position="91"/>
        <end position="135"/>
    </location>
</feature>
<feature type="non-terminal residue" evidence="2">
    <location>
        <position position="352"/>
    </location>
</feature>
<dbReference type="HOGENOM" id="CLU_067732_0_0_1"/>
<reference evidence="2 3" key="1">
    <citation type="submission" date="2013-12" db="EMBL/GenBank/DDBJ databases">
        <authorList>
            <person name="Cubeta M."/>
            <person name="Pakala S."/>
            <person name="Fedorova N."/>
            <person name="Thomas E."/>
            <person name="Dean R."/>
            <person name="Jabaji S."/>
            <person name="Neate S."/>
            <person name="Toda T."/>
            <person name="Tavantzis S."/>
            <person name="Vilgalys R."/>
            <person name="Bharathan N."/>
            <person name="Pakala S."/>
            <person name="Losada L.S."/>
            <person name="Zafar N."/>
            <person name="Nierman W."/>
        </authorList>
    </citation>
    <scope>NUCLEOTIDE SEQUENCE [LARGE SCALE GENOMIC DNA]</scope>
    <source>
        <strain evidence="2 3">123E</strain>
    </source>
</reference>
<evidence type="ECO:0000256" key="1">
    <source>
        <dbReference type="SAM" id="MobiDB-lite"/>
    </source>
</evidence>
<name>A0A074RD59_9AGAM</name>
<feature type="compositionally biased region" description="Pro residues" evidence="1">
    <location>
        <begin position="1"/>
        <end position="11"/>
    </location>
</feature>
<accession>A0A074RD59</accession>
<comment type="caution">
    <text evidence="2">The sequence shown here is derived from an EMBL/GenBank/DDBJ whole genome shotgun (WGS) entry which is preliminary data.</text>
</comment>
<evidence type="ECO:0000313" key="3">
    <source>
        <dbReference type="Proteomes" id="UP000027456"/>
    </source>
</evidence>
<dbReference type="AlphaFoldDB" id="A0A074RD59"/>
<gene>
    <name evidence="2" type="ORF">V565_315370</name>
</gene>